<sequence length="40" mass="4209">MTVVGGTSVPEFTPMALAATKEKPRRSGAFVVISMVPVFV</sequence>
<accession>A0A1C3VVJ9</accession>
<gene>
    <name evidence="1" type="ORF">GA0061100_108178</name>
</gene>
<evidence type="ECO:0000313" key="2">
    <source>
        <dbReference type="Proteomes" id="UP000186228"/>
    </source>
</evidence>
<dbReference type="EMBL" id="FMAC01000008">
    <property type="protein sequence ID" value="SCB31635.1"/>
    <property type="molecule type" value="Genomic_DNA"/>
</dbReference>
<name>A0A1C3VVJ9_9HYPH</name>
<evidence type="ECO:0000313" key="1">
    <source>
        <dbReference type="EMBL" id="SCB31635.1"/>
    </source>
</evidence>
<proteinExistence type="predicted"/>
<organism evidence="1 2">
    <name type="scientific">Rhizobium hainanense</name>
    <dbReference type="NCBI Taxonomy" id="52131"/>
    <lineage>
        <taxon>Bacteria</taxon>
        <taxon>Pseudomonadati</taxon>
        <taxon>Pseudomonadota</taxon>
        <taxon>Alphaproteobacteria</taxon>
        <taxon>Hyphomicrobiales</taxon>
        <taxon>Rhizobiaceae</taxon>
        <taxon>Rhizobium/Agrobacterium group</taxon>
        <taxon>Rhizobium</taxon>
    </lineage>
</organism>
<dbReference type="AlphaFoldDB" id="A0A1C3VVJ9"/>
<protein>
    <submittedName>
        <fullName evidence="1">Uncharacterized protein</fullName>
    </submittedName>
</protein>
<keyword evidence="2" id="KW-1185">Reference proteome</keyword>
<reference evidence="2" key="1">
    <citation type="submission" date="2016-08" db="EMBL/GenBank/DDBJ databases">
        <authorList>
            <person name="Varghese N."/>
            <person name="Submissions Spin"/>
        </authorList>
    </citation>
    <scope>NUCLEOTIDE SEQUENCE [LARGE SCALE GENOMIC DNA]</scope>
    <source>
        <strain evidence="2">CCBAU 57015</strain>
    </source>
</reference>
<dbReference type="Proteomes" id="UP000186228">
    <property type="component" value="Unassembled WGS sequence"/>
</dbReference>